<accession>J9FMY7</accession>
<feature type="non-terminal residue" evidence="2">
    <location>
        <position position="1"/>
    </location>
</feature>
<dbReference type="EMBL" id="AMCI01005357">
    <property type="protein sequence ID" value="EJW96301.1"/>
    <property type="molecule type" value="Genomic_DNA"/>
</dbReference>
<proteinExistence type="predicted"/>
<name>J9FMY7_9ZZZZ</name>
<evidence type="ECO:0000313" key="2">
    <source>
        <dbReference type="EMBL" id="EJW96301.1"/>
    </source>
</evidence>
<comment type="caution">
    <text evidence="2">The sequence shown here is derived from an EMBL/GenBank/DDBJ whole genome shotgun (WGS) entry which is preliminary data.</text>
</comment>
<feature type="region of interest" description="Disordered" evidence="1">
    <location>
        <begin position="1"/>
        <end position="83"/>
    </location>
</feature>
<feature type="compositionally biased region" description="Basic residues" evidence="1">
    <location>
        <begin position="151"/>
        <end position="161"/>
    </location>
</feature>
<sequence length="161" mass="19215">DQQGQVIYDDGQVEQTRKFSQNDYPGEPRQPQFQHPQRFQQNPYEPTDNTRVMANPYEQGDKTRVMPNQGRMQPRQDIGGSTRPMHRENLQEAAYRSHPADSTRVFDSRANQAGRTVRMDQNEMRNLLEKEEPILKREYLQDDDDFYSGRDRRRSKKKKRR</sequence>
<organism evidence="2">
    <name type="scientific">gut metagenome</name>
    <dbReference type="NCBI Taxonomy" id="749906"/>
    <lineage>
        <taxon>unclassified sequences</taxon>
        <taxon>metagenomes</taxon>
        <taxon>organismal metagenomes</taxon>
    </lineage>
</organism>
<reference evidence="2" key="1">
    <citation type="journal article" date="2012" name="PLoS ONE">
        <title>Gene sets for utilization of primary and secondary nutrition supplies in the distal gut of endangered iberian lynx.</title>
        <authorList>
            <person name="Alcaide M."/>
            <person name="Messina E."/>
            <person name="Richter M."/>
            <person name="Bargiela R."/>
            <person name="Peplies J."/>
            <person name="Huws S.A."/>
            <person name="Newbold C.J."/>
            <person name="Golyshin P.N."/>
            <person name="Simon M.A."/>
            <person name="Lopez G."/>
            <person name="Yakimov M.M."/>
            <person name="Ferrer M."/>
        </authorList>
    </citation>
    <scope>NUCLEOTIDE SEQUENCE</scope>
</reference>
<feature type="compositionally biased region" description="Low complexity" evidence="1">
    <location>
        <begin position="29"/>
        <end position="41"/>
    </location>
</feature>
<gene>
    <name evidence="2" type="ORF">EVA_15591</name>
</gene>
<feature type="region of interest" description="Disordered" evidence="1">
    <location>
        <begin position="136"/>
        <end position="161"/>
    </location>
</feature>
<protein>
    <submittedName>
        <fullName evidence="2">Uncharacterized protein</fullName>
    </submittedName>
</protein>
<dbReference type="AlphaFoldDB" id="J9FMY7"/>
<evidence type="ECO:0000256" key="1">
    <source>
        <dbReference type="SAM" id="MobiDB-lite"/>
    </source>
</evidence>
<feature type="compositionally biased region" description="Polar residues" evidence="1">
    <location>
        <begin position="42"/>
        <end position="52"/>
    </location>
</feature>